<evidence type="ECO:0000313" key="2">
    <source>
        <dbReference type="Proteomes" id="UP000246702"/>
    </source>
</evidence>
<gene>
    <name evidence="1" type="ORF">BO94DRAFT_473141</name>
</gene>
<dbReference type="AlphaFoldDB" id="A0A317VS89"/>
<keyword evidence="2" id="KW-1185">Reference proteome</keyword>
<dbReference type="OrthoDB" id="4508393at2759"/>
<feature type="non-terminal residue" evidence="1">
    <location>
        <position position="1"/>
    </location>
</feature>
<dbReference type="GeneID" id="37110608"/>
<accession>A0A317VS89</accession>
<evidence type="ECO:0000313" key="1">
    <source>
        <dbReference type="EMBL" id="PWY77193.1"/>
    </source>
</evidence>
<sequence>HGCSCGASCQCPAGQCQCPVRLRPSPGLLLAQLTLRLYDTEINDLSKEQELA</sequence>
<organism evidence="1 2">
    <name type="scientific">Aspergillus sclerotioniger CBS 115572</name>
    <dbReference type="NCBI Taxonomy" id="1450535"/>
    <lineage>
        <taxon>Eukaryota</taxon>
        <taxon>Fungi</taxon>
        <taxon>Dikarya</taxon>
        <taxon>Ascomycota</taxon>
        <taxon>Pezizomycotina</taxon>
        <taxon>Eurotiomycetes</taxon>
        <taxon>Eurotiomycetidae</taxon>
        <taxon>Eurotiales</taxon>
        <taxon>Aspergillaceae</taxon>
        <taxon>Aspergillus</taxon>
        <taxon>Aspergillus subgen. Circumdati</taxon>
    </lineage>
</organism>
<comment type="caution">
    <text evidence="1">The sequence shown here is derived from an EMBL/GenBank/DDBJ whole genome shotgun (WGS) entry which is preliminary data.</text>
</comment>
<name>A0A317VS89_9EURO</name>
<dbReference type="EMBL" id="MSFK01000026">
    <property type="protein sequence ID" value="PWY77193.1"/>
    <property type="molecule type" value="Genomic_DNA"/>
</dbReference>
<dbReference type="RefSeq" id="XP_025464380.1">
    <property type="nucleotide sequence ID" value="XM_025608465.1"/>
</dbReference>
<reference evidence="1 2" key="1">
    <citation type="submission" date="2016-12" db="EMBL/GenBank/DDBJ databases">
        <title>The genomes of Aspergillus section Nigri reveals drivers in fungal speciation.</title>
        <authorList>
            <consortium name="DOE Joint Genome Institute"/>
            <person name="Vesth T.C."/>
            <person name="Nybo J."/>
            <person name="Theobald S."/>
            <person name="Brandl J."/>
            <person name="Frisvad J.C."/>
            <person name="Nielsen K.F."/>
            <person name="Lyhne E.K."/>
            <person name="Kogle M.E."/>
            <person name="Kuo A."/>
            <person name="Riley R."/>
            <person name="Clum A."/>
            <person name="Nolan M."/>
            <person name="Lipzen A."/>
            <person name="Salamov A."/>
            <person name="Henrissat B."/>
            <person name="Wiebenga A."/>
            <person name="De Vries R.P."/>
            <person name="Grigoriev I.V."/>
            <person name="Mortensen U.H."/>
            <person name="Andersen M.R."/>
            <person name="Baker S.E."/>
        </authorList>
    </citation>
    <scope>NUCLEOTIDE SEQUENCE [LARGE SCALE GENOMIC DNA]</scope>
    <source>
        <strain evidence="1 2">CBS 115572</strain>
    </source>
</reference>
<proteinExistence type="predicted"/>
<protein>
    <submittedName>
        <fullName evidence="1">Uncharacterized protein</fullName>
    </submittedName>
</protein>
<dbReference type="Proteomes" id="UP000246702">
    <property type="component" value="Unassembled WGS sequence"/>
</dbReference>